<proteinExistence type="predicted"/>
<organism evidence="5 6">
    <name type="scientific">Gnathostoma spinigerum</name>
    <dbReference type="NCBI Taxonomy" id="75299"/>
    <lineage>
        <taxon>Eukaryota</taxon>
        <taxon>Metazoa</taxon>
        <taxon>Ecdysozoa</taxon>
        <taxon>Nematoda</taxon>
        <taxon>Chromadorea</taxon>
        <taxon>Rhabditida</taxon>
        <taxon>Spirurina</taxon>
        <taxon>Gnathostomatomorpha</taxon>
        <taxon>Gnathostomatoidea</taxon>
        <taxon>Gnathostomatidae</taxon>
        <taxon>Gnathostoma</taxon>
    </lineage>
</organism>
<reference evidence="5 6" key="1">
    <citation type="submission" date="2024-08" db="EMBL/GenBank/DDBJ databases">
        <title>Gnathostoma spinigerum genome.</title>
        <authorList>
            <person name="Gonzalez-Bertolin B."/>
            <person name="Monzon S."/>
            <person name="Zaballos A."/>
            <person name="Jimenez P."/>
            <person name="Dekumyoy P."/>
            <person name="Varona S."/>
            <person name="Cuesta I."/>
            <person name="Sumanam S."/>
            <person name="Adisakwattana P."/>
            <person name="Gasser R.B."/>
            <person name="Hernandez-Gonzalez A."/>
            <person name="Young N.D."/>
            <person name="Perteguer M.J."/>
        </authorList>
    </citation>
    <scope>NUCLEOTIDE SEQUENCE [LARGE SCALE GENOMIC DNA]</scope>
    <source>
        <strain evidence="5">AL3</strain>
        <tissue evidence="5">Liver</tissue>
    </source>
</reference>
<evidence type="ECO:0000313" key="6">
    <source>
        <dbReference type="Proteomes" id="UP001608902"/>
    </source>
</evidence>
<evidence type="ECO:0000256" key="1">
    <source>
        <dbReference type="ARBA" id="ARBA00022614"/>
    </source>
</evidence>
<keyword evidence="4" id="KW-0472">Membrane</keyword>
<keyword evidence="4" id="KW-0812">Transmembrane</keyword>
<dbReference type="Pfam" id="PF13855">
    <property type="entry name" value="LRR_8"/>
    <property type="match status" value="1"/>
</dbReference>
<evidence type="ECO:0000256" key="4">
    <source>
        <dbReference type="SAM" id="Phobius"/>
    </source>
</evidence>
<dbReference type="Gene3D" id="3.80.10.10">
    <property type="entry name" value="Ribonuclease Inhibitor"/>
    <property type="match status" value="1"/>
</dbReference>
<feature type="transmembrane region" description="Helical" evidence="4">
    <location>
        <begin position="324"/>
        <end position="346"/>
    </location>
</feature>
<keyword evidence="1" id="KW-0433">Leucine-rich repeat</keyword>
<evidence type="ECO:0000256" key="3">
    <source>
        <dbReference type="SAM" id="MobiDB-lite"/>
    </source>
</evidence>
<keyword evidence="6" id="KW-1185">Reference proteome</keyword>
<dbReference type="InterPro" id="IPR032675">
    <property type="entry name" value="LRR_dom_sf"/>
</dbReference>
<feature type="region of interest" description="Disordered" evidence="3">
    <location>
        <begin position="167"/>
        <end position="207"/>
    </location>
</feature>
<dbReference type="InterPro" id="IPR001611">
    <property type="entry name" value="Leu-rich_rpt"/>
</dbReference>
<dbReference type="PANTHER" id="PTHR48051:SF46">
    <property type="entry name" value="LEUCINE RICH REPEAT-CONTAINING DOMAIN PROTEIN"/>
    <property type="match status" value="1"/>
</dbReference>
<dbReference type="InterPro" id="IPR003591">
    <property type="entry name" value="Leu-rich_rpt_typical-subtyp"/>
</dbReference>
<dbReference type="Proteomes" id="UP001608902">
    <property type="component" value="Unassembled WGS sequence"/>
</dbReference>
<keyword evidence="2" id="KW-0677">Repeat</keyword>
<dbReference type="SUPFAM" id="SSF52058">
    <property type="entry name" value="L domain-like"/>
    <property type="match status" value="1"/>
</dbReference>
<dbReference type="AlphaFoldDB" id="A0ABD6E4D0"/>
<feature type="transmembrane region" description="Helical" evidence="4">
    <location>
        <begin position="378"/>
        <end position="395"/>
    </location>
</feature>
<gene>
    <name evidence="5" type="ORF">AB6A40_001528</name>
</gene>
<accession>A0ABD6E4D0</accession>
<name>A0ABD6E4D0_9BILA</name>
<dbReference type="PANTHER" id="PTHR48051">
    <property type="match status" value="1"/>
</dbReference>
<evidence type="ECO:0000313" key="5">
    <source>
        <dbReference type="EMBL" id="MFH4974819.1"/>
    </source>
</evidence>
<dbReference type="SMART" id="SM00369">
    <property type="entry name" value="LRR_TYP"/>
    <property type="match status" value="3"/>
</dbReference>
<protein>
    <recommendedName>
        <fullName evidence="7">Leucine-rich repeat-containing protein 59</fullName>
    </recommendedName>
</protein>
<keyword evidence="4" id="KW-1133">Transmembrane helix</keyword>
<evidence type="ECO:0008006" key="7">
    <source>
        <dbReference type="Google" id="ProtNLM"/>
    </source>
</evidence>
<dbReference type="PROSITE" id="PS51450">
    <property type="entry name" value="LRR"/>
    <property type="match status" value="2"/>
</dbReference>
<feature type="transmembrane region" description="Helical" evidence="4">
    <location>
        <begin position="239"/>
        <end position="259"/>
    </location>
</feature>
<feature type="compositionally biased region" description="Basic and acidic residues" evidence="3">
    <location>
        <begin position="192"/>
        <end position="207"/>
    </location>
</feature>
<dbReference type="InterPro" id="IPR050216">
    <property type="entry name" value="LRR_domain-containing"/>
</dbReference>
<dbReference type="EMBL" id="JBGFUD010000578">
    <property type="protein sequence ID" value="MFH4974819.1"/>
    <property type="molecule type" value="Genomic_DNA"/>
</dbReference>
<sequence length="431" mass="50155">MAELTVKELKSLLDENTLDLSMRGLTAIPVKALSHVPRATDIDLSNNLLTSIPMEFCFLKHITSLDLSRNRLYSLPNDFGQLINLVHLDLYENKIEELPLSFGDLSSLRWLDVKGNPLEAELDKVAGACSTEKECMAAAKNVVEFMKNKTEKQDQLLKRQQQLKKSVESAQTIGSETSEPKEKNVKKRKKNKDKELHHGVKDKVKESPIARKESSELTYAKEVQKSPDLRAKFTRFEKILINLCVISTLLTTGVMIAIIHNCHSMPKPWIPHSKPLCEDLEKIITKFELSPTLLSNLQKTVFSLYSVTSSHLISYWIQLKRSDFGYYIVFYMESIYSRLLDFAFLIQKQFYQWYVIIQKWYVNNAENVVNSFWTNALLIYRIIVALLIDFTRFFFDWCSMIAHEVNLFVVYFMNHHDDYIAAIERWWRSLF</sequence>
<feature type="compositionally biased region" description="Polar residues" evidence="3">
    <location>
        <begin position="168"/>
        <end position="177"/>
    </location>
</feature>
<comment type="caution">
    <text evidence="5">The sequence shown here is derived from an EMBL/GenBank/DDBJ whole genome shotgun (WGS) entry which is preliminary data.</text>
</comment>
<evidence type="ECO:0000256" key="2">
    <source>
        <dbReference type="ARBA" id="ARBA00022737"/>
    </source>
</evidence>